<evidence type="ECO:0000313" key="4">
    <source>
        <dbReference type="Proteomes" id="UP000256763"/>
    </source>
</evidence>
<dbReference type="AlphaFoldDB" id="A0A3E0WT76"/>
<protein>
    <recommendedName>
        <fullName evidence="2">DUF6708 domain-containing protein</fullName>
    </recommendedName>
</protein>
<organism evidence="3 4">
    <name type="scientific">Alkalilimnicola ehrlichii</name>
    <dbReference type="NCBI Taxonomy" id="351052"/>
    <lineage>
        <taxon>Bacteria</taxon>
        <taxon>Pseudomonadati</taxon>
        <taxon>Pseudomonadota</taxon>
        <taxon>Gammaproteobacteria</taxon>
        <taxon>Chromatiales</taxon>
        <taxon>Ectothiorhodospiraceae</taxon>
        <taxon>Alkalilimnicola</taxon>
    </lineage>
</organism>
<evidence type="ECO:0000313" key="3">
    <source>
        <dbReference type="EMBL" id="RFA35195.1"/>
    </source>
</evidence>
<reference evidence="4" key="1">
    <citation type="submission" date="2017-05" db="EMBL/GenBank/DDBJ databases">
        <authorList>
            <person name="Sharma S."/>
            <person name="Sidhu C."/>
            <person name="Pinnaka A.K."/>
        </authorList>
    </citation>
    <scope>NUCLEOTIDE SEQUENCE [LARGE SCALE GENOMIC DNA]</scope>
    <source>
        <strain evidence="4">AK93</strain>
    </source>
</reference>
<dbReference type="Proteomes" id="UP000256763">
    <property type="component" value="Unassembled WGS sequence"/>
</dbReference>
<sequence>MADYRIALPAGLLIGIPGWLGLTALSYISLRQDVRARRRQCPVRFHRQRREVCFIDSHSGKAVIVPWESVTAWVATSSGATEYGAMTHHNLGIAVEDPETGDLYTLAIGGPTAAIAAGLWEAIRQYMEHGPTALAGLRRSETAATPDPRELLPYDGVHTFELRRERLHREYRDGERGPVFVFFWYVWHLVTLWKVPFMISEWEYRQGRAPLPQAMRAWSQPLPREQWAEPSALLLCVRKHLAELERRNPRGDFAAHYRQARAAAEQELSARPERSATEG</sequence>
<proteinExistence type="predicted"/>
<evidence type="ECO:0000259" key="2">
    <source>
        <dbReference type="Pfam" id="PF20455"/>
    </source>
</evidence>
<feature type="domain" description="DUF6708" evidence="2">
    <location>
        <begin position="24"/>
        <end position="194"/>
    </location>
</feature>
<dbReference type="InterPro" id="IPR046554">
    <property type="entry name" value="DUF6708"/>
</dbReference>
<dbReference type="Pfam" id="PF20455">
    <property type="entry name" value="DUF6708"/>
    <property type="match status" value="1"/>
</dbReference>
<evidence type="ECO:0000256" key="1">
    <source>
        <dbReference type="SAM" id="Phobius"/>
    </source>
</evidence>
<name>A0A3E0WT76_9GAMM</name>
<keyword evidence="1" id="KW-0472">Membrane</keyword>
<gene>
    <name evidence="3" type="ORF">CAL65_13920</name>
</gene>
<keyword evidence="1" id="KW-1133">Transmembrane helix</keyword>
<feature type="transmembrane region" description="Helical" evidence="1">
    <location>
        <begin position="6"/>
        <end position="30"/>
    </location>
</feature>
<keyword evidence="4" id="KW-1185">Reference proteome</keyword>
<accession>A0A3E0WT76</accession>
<dbReference type="EMBL" id="NFZW01000013">
    <property type="protein sequence ID" value="RFA35195.1"/>
    <property type="molecule type" value="Genomic_DNA"/>
</dbReference>
<keyword evidence="1" id="KW-0812">Transmembrane</keyword>
<comment type="caution">
    <text evidence="3">The sequence shown here is derived from an EMBL/GenBank/DDBJ whole genome shotgun (WGS) entry which is preliminary data.</text>
</comment>